<gene>
    <name evidence="2" type="ORF">NGM99_19505</name>
</gene>
<keyword evidence="3" id="KW-1185">Reference proteome</keyword>
<comment type="caution">
    <text evidence="2">The sequence shown here is derived from an EMBL/GenBank/DDBJ whole genome shotgun (WGS) entry which is preliminary data.</text>
</comment>
<dbReference type="RefSeq" id="WP_252822076.1">
    <property type="nucleotide sequence ID" value="NZ_JAMXQS010000010.1"/>
</dbReference>
<dbReference type="InterPro" id="IPR009325">
    <property type="entry name" value="DUF983"/>
</dbReference>
<dbReference type="NCBIfam" id="NF004633">
    <property type="entry name" value="PRK05978.1"/>
    <property type="match status" value="1"/>
</dbReference>
<feature type="transmembrane region" description="Helical" evidence="1">
    <location>
        <begin position="90"/>
        <end position="111"/>
    </location>
</feature>
<dbReference type="EMBL" id="JAMXQS010000010">
    <property type="protein sequence ID" value="MCO6051979.1"/>
    <property type="molecule type" value="Genomic_DNA"/>
</dbReference>
<dbReference type="Pfam" id="PF06170">
    <property type="entry name" value="DUF983"/>
    <property type="match status" value="1"/>
</dbReference>
<reference evidence="2 3" key="1">
    <citation type="submission" date="2022-06" db="EMBL/GenBank/DDBJ databases">
        <title>Mesorhizobium sp. strain RP14 Genome sequencing and assembly.</title>
        <authorList>
            <person name="Kim I."/>
        </authorList>
    </citation>
    <scope>NUCLEOTIDE SEQUENCE [LARGE SCALE GENOMIC DNA]</scope>
    <source>
        <strain evidence="3">RP14(2022)</strain>
    </source>
</reference>
<evidence type="ECO:0000313" key="3">
    <source>
        <dbReference type="Proteomes" id="UP001205906"/>
    </source>
</evidence>
<protein>
    <submittedName>
        <fullName evidence="2">DUF983 domain-containing protein</fullName>
    </submittedName>
</protein>
<keyword evidence="1" id="KW-0812">Transmembrane</keyword>
<evidence type="ECO:0000313" key="2">
    <source>
        <dbReference type="EMBL" id="MCO6051979.1"/>
    </source>
</evidence>
<name>A0ABT1CAX9_9HYPH</name>
<keyword evidence="1" id="KW-1133">Transmembrane helix</keyword>
<sequence length="151" mass="16501">MTDTAYGETIEVSPARSLPLAMWRGACSRCPNCGEGKLFASFVKTVPACEHCGEVIEHHRADDLPAYLTMFVVGHVVVGLFMGFEATTNLSAWQHLAIWVPITIVMSLALLRPIKGATVGLQWALRMHGFGEHKDEIETHPEASGNTRNAV</sequence>
<organism evidence="2 3">
    <name type="scientific">Mesorhizobium liriopis</name>
    <dbReference type="NCBI Taxonomy" id="2953882"/>
    <lineage>
        <taxon>Bacteria</taxon>
        <taxon>Pseudomonadati</taxon>
        <taxon>Pseudomonadota</taxon>
        <taxon>Alphaproteobacteria</taxon>
        <taxon>Hyphomicrobiales</taxon>
        <taxon>Phyllobacteriaceae</taxon>
        <taxon>Mesorhizobium</taxon>
    </lineage>
</organism>
<evidence type="ECO:0000256" key="1">
    <source>
        <dbReference type="SAM" id="Phobius"/>
    </source>
</evidence>
<feature type="transmembrane region" description="Helical" evidence="1">
    <location>
        <begin position="64"/>
        <end position="84"/>
    </location>
</feature>
<accession>A0ABT1CAX9</accession>
<proteinExistence type="predicted"/>
<keyword evidence="1" id="KW-0472">Membrane</keyword>
<dbReference type="Proteomes" id="UP001205906">
    <property type="component" value="Unassembled WGS sequence"/>
</dbReference>